<dbReference type="Pfam" id="PF13607">
    <property type="entry name" value="Succ_CoA_lig"/>
    <property type="match status" value="1"/>
</dbReference>
<sequence>MSDGEHRLKRLFQARSVAIVGASEKGMRARNAITAMSRTDLDLHLVNRRGDDVLGRSTFRSLTDLVGTGVDVDAAIIFTNTTTSIDVTAEASELGVGGVVVNAGGFAEAGADGQALQERLVRVAGTMPVIGPNCNGIVAPGRGLHLAGSPTDLPIACGRVAFVTHSGATMMPMGIAGVERMVGYSYLVSTGNEAVVDMAEVIDYLSTDPDTSAICLLIETIRNPSAFWAAVDRAIASGKPVLALKNGRSARGQAIAKSHTGAVAGEAWIYESALRQHGVIVANDLVDLADRVVLFDQVPRAKWSRVAGLAVASGSGGFVTMASDVCAEEGVYLPSLDDLTHQIREAVPEAAVVNPLDLTGRAMTDPSVMESVLRTFINSPEVDTVLIQSAVSDGAADALSAFAGPALPVAPETDKLIIVGSIEGGAIGKELQRYRDQGIAVTRGLRATVRALRSMCDFVAFEPARHGTRSDIDPVPRPCEVVTHPSTGQMLGFGATMELLAAHGVPVAPYALIAPSDDESVKLPFGAPYVLKLADVPHRSDIGAVRIGVTDADLPEIIGELRALAERRGEPATVAVQPQYQISSELLVGANSTSELGPVVVVGLGGVFVEVMRQVAGRLAPFEGAEALCMLDEINVGGVLDGPRGTQSWPQDALVDIVRRIGDLAHASEPWLESLDINPMALTPTGIVAVDGLVIVRESCDTELGSAVAAGLASL</sequence>
<comment type="caution">
    <text evidence="2">The sequence shown here is derived from an EMBL/GenBank/DDBJ whole genome shotgun (WGS) entry which is preliminary data.</text>
</comment>
<gene>
    <name evidence="2" type="ORF">Rhow_002387</name>
</gene>
<dbReference type="Pfam" id="PF13549">
    <property type="entry name" value="ATP-grasp_5"/>
    <property type="match status" value="1"/>
</dbReference>
<dbReference type="Proteomes" id="UP000287519">
    <property type="component" value="Unassembled WGS sequence"/>
</dbReference>
<dbReference type="Gene3D" id="3.30.1490.20">
    <property type="entry name" value="ATP-grasp fold, A domain"/>
    <property type="match status" value="1"/>
</dbReference>
<feature type="domain" description="CoA-binding" evidence="1">
    <location>
        <begin position="11"/>
        <end position="106"/>
    </location>
</feature>
<evidence type="ECO:0000259" key="1">
    <source>
        <dbReference type="SMART" id="SM00881"/>
    </source>
</evidence>
<dbReference type="OrthoDB" id="190266at2"/>
<dbReference type="PANTHER" id="PTHR42793">
    <property type="entry name" value="COA BINDING DOMAIN CONTAINING PROTEIN"/>
    <property type="match status" value="1"/>
</dbReference>
<dbReference type="Gene3D" id="3.30.470.20">
    <property type="entry name" value="ATP-grasp fold, B domain"/>
    <property type="match status" value="1"/>
</dbReference>
<dbReference type="EMBL" id="BHYM01000022">
    <property type="protein sequence ID" value="GCE38863.1"/>
    <property type="molecule type" value="Genomic_DNA"/>
</dbReference>
<accession>A0A402C5J7</accession>
<proteinExistence type="predicted"/>
<dbReference type="RefSeq" id="WP_124391352.1">
    <property type="nucleotide sequence ID" value="NZ_BHYM01000022.1"/>
</dbReference>
<reference evidence="2 3" key="1">
    <citation type="submission" date="2018-11" db="EMBL/GenBank/DDBJ databases">
        <title>Microbial catabolism of amino acid.</title>
        <authorList>
            <person name="Hibi M."/>
            <person name="Ogawa J."/>
        </authorList>
    </citation>
    <scope>NUCLEOTIDE SEQUENCE [LARGE SCALE GENOMIC DNA]</scope>
    <source>
        <strain evidence="2 3">C31-06</strain>
    </source>
</reference>
<dbReference type="PANTHER" id="PTHR42793:SF1">
    <property type="entry name" value="PEPTIDYL-LYSINE N-ACETYLTRANSFERASE PATZ"/>
    <property type="match status" value="1"/>
</dbReference>
<dbReference type="SMART" id="SM00881">
    <property type="entry name" value="CoA_binding"/>
    <property type="match status" value="1"/>
</dbReference>
<dbReference type="InterPro" id="IPR032875">
    <property type="entry name" value="Succ_CoA_lig_flav_dom"/>
</dbReference>
<name>A0A402C5J7_RHOWR</name>
<dbReference type="SUPFAM" id="SSF56059">
    <property type="entry name" value="Glutathione synthetase ATP-binding domain-like"/>
    <property type="match status" value="1"/>
</dbReference>
<dbReference type="Pfam" id="PF13380">
    <property type="entry name" value="CoA_binding_2"/>
    <property type="match status" value="1"/>
</dbReference>
<dbReference type="InterPro" id="IPR036291">
    <property type="entry name" value="NAD(P)-bd_dom_sf"/>
</dbReference>
<organism evidence="2 3">
    <name type="scientific">Rhodococcus wratislaviensis</name>
    <name type="common">Tsukamurella wratislaviensis</name>
    <dbReference type="NCBI Taxonomy" id="44752"/>
    <lineage>
        <taxon>Bacteria</taxon>
        <taxon>Bacillati</taxon>
        <taxon>Actinomycetota</taxon>
        <taxon>Actinomycetes</taxon>
        <taxon>Mycobacteriales</taxon>
        <taxon>Nocardiaceae</taxon>
        <taxon>Rhodococcus</taxon>
    </lineage>
</organism>
<dbReference type="AlphaFoldDB" id="A0A402C5J7"/>
<dbReference type="InterPro" id="IPR003781">
    <property type="entry name" value="CoA-bd"/>
</dbReference>
<dbReference type="SUPFAM" id="SSF51735">
    <property type="entry name" value="NAD(P)-binding Rossmann-fold domains"/>
    <property type="match status" value="1"/>
</dbReference>
<dbReference type="Gene3D" id="3.40.50.720">
    <property type="entry name" value="NAD(P)-binding Rossmann-like Domain"/>
    <property type="match status" value="1"/>
</dbReference>
<protein>
    <submittedName>
        <fullName evidence="2">Acetyl-CoA synthetase (ADP-forming) alpha and beta chains, putative</fullName>
    </submittedName>
</protein>
<dbReference type="InterPro" id="IPR013815">
    <property type="entry name" value="ATP_grasp_subdomain_1"/>
</dbReference>
<dbReference type="Gene3D" id="3.40.50.261">
    <property type="entry name" value="Succinyl-CoA synthetase domains"/>
    <property type="match status" value="2"/>
</dbReference>
<dbReference type="SUPFAM" id="SSF52210">
    <property type="entry name" value="Succinyl-CoA synthetase domains"/>
    <property type="match status" value="2"/>
</dbReference>
<evidence type="ECO:0000313" key="2">
    <source>
        <dbReference type="EMBL" id="GCE38863.1"/>
    </source>
</evidence>
<keyword evidence="3" id="KW-1185">Reference proteome</keyword>
<evidence type="ECO:0000313" key="3">
    <source>
        <dbReference type="Proteomes" id="UP000287519"/>
    </source>
</evidence>
<dbReference type="GO" id="GO:0005524">
    <property type="term" value="F:ATP binding"/>
    <property type="evidence" value="ECO:0007669"/>
    <property type="project" value="InterPro"/>
</dbReference>
<dbReference type="InterPro" id="IPR016102">
    <property type="entry name" value="Succinyl-CoA_synth-like"/>
</dbReference>